<feature type="compositionally biased region" description="Basic and acidic residues" evidence="9">
    <location>
        <begin position="1"/>
        <end position="11"/>
    </location>
</feature>
<keyword evidence="12" id="KW-1185">Reference proteome</keyword>
<dbReference type="EMBL" id="QYUN01000002">
    <property type="protein sequence ID" value="RJG05932.1"/>
    <property type="molecule type" value="Genomic_DNA"/>
</dbReference>
<name>A0A418X0G5_9BURK</name>
<evidence type="ECO:0000256" key="8">
    <source>
        <dbReference type="ARBA" id="ARBA00030117"/>
    </source>
</evidence>
<dbReference type="Proteomes" id="UP000285190">
    <property type="component" value="Unassembled WGS sequence"/>
</dbReference>
<dbReference type="AlphaFoldDB" id="A0A418X0G5"/>
<evidence type="ECO:0000256" key="7">
    <source>
        <dbReference type="ARBA" id="ARBA00024739"/>
    </source>
</evidence>
<evidence type="ECO:0000256" key="2">
    <source>
        <dbReference type="ARBA" id="ARBA00017823"/>
    </source>
</evidence>
<comment type="similarity">
    <text evidence="1">Belongs to the FlgM family.</text>
</comment>
<dbReference type="InterPro" id="IPR035890">
    <property type="entry name" value="Anti-sigma-28_factor_FlgM_sf"/>
</dbReference>
<accession>A0A418X0G5</accession>
<proteinExistence type="inferred from homology"/>
<sequence length="99" mass="10313">MKINDSIKKSADLGIGAPQNRSGKAVDKAGVEKTPSDNVTLSTQARALAGQSGDKGVFNTDKVNEIKAAIANGTFQVDAQRIADGLIDTVKDLISTRKG</sequence>
<evidence type="ECO:0000256" key="6">
    <source>
        <dbReference type="ARBA" id="ARBA00023163"/>
    </source>
</evidence>
<dbReference type="Pfam" id="PF04316">
    <property type="entry name" value="FlgM"/>
    <property type="match status" value="1"/>
</dbReference>
<reference evidence="11 12" key="1">
    <citation type="submission" date="2018-09" db="EMBL/GenBank/DDBJ databases">
        <authorList>
            <person name="Zhu H."/>
        </authorList>
    </citation>
    <scope>NUCLEOTIDE SEQUENCE [LARGE SCALE GENOMIC DNA]</scope>
    <source>
        <strain evidence="11 12">K2R10-39</strain>
    </source>
</reference>
<gene>
    <name evidence="11" type="primary">flgM</name>
    <name evidence="11" type="ORF">D3870_07800</name>
</gene>
<dbReference type="GO" id="GO:0045892">
    <property type="term" value="P:negative regulation of DNA-templated transcription"/>
    <property type="evidence" value="ECO:0007669"/>
    <property type="project" value="InterPro"/>
</dbReference>
<dbReference type="SUPFAM" id="SSF101498">
    <property type="entry name" value="Anti-sigma factor FlgM"/>
    <property type="match status" value="1"/>
</dbReference>
<feature type="domain" description="Anti-sigma-28 factor FlgM C-terminal" evidence="10">
    <location>
        <begin position="37"/>
        <end position="88"/>
    </location>
</feature>
<dbReference type="RefSeq" id="WP_119738054.1">
    <property type="nucleotide sequence ID" value="NZ_QYUN01000002.1"/>
</dbReference>
<dbReference type="InterPro" id="IPR031316">
    <property type="entry name" value="FlgM_C"/>
</dbReference>
<dbReference type="InterPro" id="IPR007412">
    <property type="entry name" value="FlgM"/>
</dbReference>
<dbReference type="NCBIfam" id="TIGR03824">
    <property type="entry name" value="FlgM_jcvi"/>
    <property type="match status" value="1"/>
</dbReference>
<feature type="region of interest" description="Disordered" evidence="9">
    <location>
        <begin position="1"/>
        <end position="36"/>
    </location>
</feature>
<evidence type="ECO:0000313" key="12">
    <source>
        <dbReference type="Proteomes" id="UP000285190"/>
    </source>
</evidence>
<evidence type="ECO:0000256" key="1">
    <source>
        <dbReference type="ARBA" id="ARBA00005322"/>
    </source>
</evidence>
<keyword evidence="11" id="KW-0969">Cilium</keyword>
<keyword evidence="3" id="KW-0678">Repressor</keyword>
<feature type="compositionally biased region" description="Basic and acidic residues" evidence="9">
    <location>
        <begin position="24"/>
        <end position="35"/>
    </location>
</feature>
<protein>
    <recommendedName>
        <fullName evidence="2">Negative regulator of flagellin synthesis</fullName>
    </recommendedName>
    <alternativeName>
        <fullName evidence="8">Anti-sigma-28 factor</fullName>
    </alternativeName>
</protein>
<evidence type="ECO:0000256" key="5">
    <source>
        <dbReference type="ARBA" id="ARBA00023015"/>
    </source>
</evidence>
<evidence type="ECO:0000256" key="3">
    <source>
        <dbReference type="ARBA" id="ARBA00022491"/>
    </source>
</evidence>
<comment type="caution">
    <text evidence="11">The sequence shown here is derived from an EMBL/GenBank/DDBJ whole genome shotgun (WGS) entry which is preliminary data.</text>
</comment>
<keyword evidence="11" id="KW-0282">Flagellum</keyword>
<dbReference type="GO" id="GO:0044781">
    <property type="term" value="P:bacterial-type flagellum organization"/>
    <property type="evidence" value="ECO:0007669"/>
    <property type="project" value="UniProtKB-KW"/>
</dbReference>
<keyword evidence="5" id="KW-0805">Transcription regulation</keyword>
<organism evidence="11 12">
    <name type="scientific">Noviherbaspirillum cavernae</name>
    <dbReference type="NCBI Taxonomy" id="2320862"/>
    <lineage>
        <taxon>Bacteria</taxon>
        <taxon>Pseudomonadati</taxon>
        <taxon>Pseudomonadota</taxon>
        <taxon>Betaproteobacteria</taxon>
        <taxon>Burkholderiales</taxon>
        <taxon>Oxalobacteraceae</taxon>
        <taxon>Noviherbaspirillum</taxon>
    </lineage>
</organism>
<evidence type="ECO:0000259" key="10">
    <source>
        <dbReference type="Pfam" id="PF04316"/>
    </source>
</evidence>
<keyword evidence="4" id="KW-1005">Bacterial flagellum biogenesis</keyword>
<evidence type="ECO:0000256" key="4">
    <source>
        <dbReference type="ARBA" id="ARBA00022795"/>
    </source>
</evidence>
<comment type="function">
    <text evidence="7">Responsible for the coupling of flagellin expression to flagellar assembly by preventing expression of the flagellin genes when a component of the middle class of proteins is defective. It negatively regulates flagellar genes by inhibiting the activity of FliA by directly binding to FliA.</text>
</comment>
<keyword evidence="11" id="KW-0966">Cell projection</keyword>
<evidence type="ECO:0000256" key="9">
    <source>
        <dbReference type="SAM" id="MobiDB-lite"/>
    </source>
</evidence>
<dbReference type="OrthoDB" id="5298032at2"/>
<evidence type="ECO:0000313" key="11">
    <source>
        <dbReference type="EMBL" id="RJG05932.1"/>
    </source>
</evidence>
<keyword evidence="6" id="KW-0804">Transcription</keyword>